<dbReference type="PANTHER" id="PTHR38011">
    <property type="entry name" value="DIHYDROFOLATE REDUCTASE FAMILY PROTEIN (AFU_ORTHOLOGUE AFUA_8G06820)"/>
    <property type="match status" value="1"/>
</dbReference>
<dbReference type="InterPro" id="IPR002125">
    <property type="entry name" value="CMP_dCMP_dom"/>
</dbReference>
<evidence type="ECO:0000256" key="4">
    <source>
        <dbReference type="ARBA" id="ARBA00022619"/>
    </source>
</evidence>
<proteinExistence type="predicted"/>
<dbReference type="UniPathway" id="UPA00275">
    <property type="reaction ID" value="UER00401"/>
</dbReference>
<keyword evidence="4" id="KW-0686">Riboflavin biosynthesis</keyword>
<evidence type="ECO:0000256" key="1">
    <source>
        <dbReference type="ARBA" id="ARBA00001947"/>
    </source>
</evidence>
<evidence type="ECO:0000256" key="7">
    <source>
        <dbReference type="ARBA" id="ARBA00022833"/>
    </source>
</evidence>
<feature type="domain" description="CMP/dCMP-type deaminase" evidence="11">
    <location>
        <begin position="17"/>
        <end position="141"/>
    </location>
</feature>
<dbReference type="InterPro" id="IPR004794">
    <property type="entry name" value="Eubact_RibD"/>
</dbReference>
<comment type="caution">
    <text evidence="12">The sequence shown here is derived from an EMBL/GenBank/DDBJ whole genome shotgun (WGS) entry which is preliminary data.</text>
</comment>
<organism evidence="12">
    <name type="scientific">termite gut metagenome</name>
    <dbReference type="NCBI Taxonomy" id="433724"/>
    <lineage>
        <taxon>unclassified sequences</taxon>
        <taxon>metagenomes</taxon>
        <taxon>organismal metagenomes</taxon>
    </lineage>
</organism>
<evidence type="ECO:0000256" key="5">
    <source>
        <dbReference type="ARBA" id="ARBA00022723"/>
    </source>
</evidence>
<dbReference type="InterPro" id="IPR002734">
    <property type="entry name" value="RibDG_C"/>
</dbReference>
<dbReference type="Gene3D" id="3.40.430.10">
    <property type="entry name" value="Dihydrofolate Reductase, subunit A"/>
    <property type="match status" value="1"/>
</dbReference>
<keyword evidence="9" id="KW-0560">Oxidoreductase</keyword>
<dbReference type="EMBL" id="SNRY01001758">
    <property type="protein sequence ID" value="KAA6328773.1"/>
    <property type="molecule type" value="Genomic_DNA"/>
</dbReference>
<dbReference type="PANTHER" id="PTHR38011:SF7">
    <property type="entry name" value="2,5-DIAMINO-6-RIBOSYLAMINO-4(3H)-PYRIMIDINONE 5'-PHOSPHATE REDUCTASE"/>
    <property type="match status" value="1"/>
</dbReference>
<evidence type="ECO:0000256" key="6">
    <source>
        <dbReference type="ARBA" id="ARBA00022801"/>
    </source>
</evidence>
<reference evidence="12" key="1">
    <citation type="submission" date="2019-03" db="EMBL/GenBank/DDBJ databases">
        <title>Single cell metagenomics reveals metabolic interactions within the superorganism composed of flagellate Streblomastix strix and complex community of Bacteroidetes bacteria on its surface.</title>
        <authorList>
            <person name="Treitli S.C."/>
            <person name="Kolisko M."/>
            <person name="Husnik F."/>
            <person name="Keeling P."/>
            <person name="Hampl V."/>
        </authorList>
    </citation>
    <scope>NUCLEOTIDE SEQUENCE</scope>
    <source>
        <strain evidence="12">STM</strain>
    </source>
</reference>
<feature type="non-terminal residue" evidence="12">
    <location>
        <position position="331"/>
    </location>
</feature>
<keyword evidence="8" id="KW-0521">NADP</keyword>
<evidence type="ECO:0000256" key="3">
    <source>
        <dbReference type="ARBA" id="ARBA00004910"/>
    </source>
</evidence>
<name>A0A5J4R802_9ZZZZ</name>
<dbReference type="InterPro" id="IPR016193">
    <property type="entry name" value="Cytidine_deaminase-like"/>
</dbReference>
<dbReference type="PIRSF" id="PIRSF006769">
    <property type="entry name" value="RibD"/>
    <property type="match status" value="1"/>
</dbReference>
<dbReference type="SUPFAM" id="SSF53927">
    <property type="entry name" value="Cytidine deaminase-like"/>
    <property type="match status" value="1"/>
</dbReference>
<dbReference type="InterPro" id="IPR024072">
    <property type="entry name" value="DHFR-like_dom_sf"/>
</dbReference>
<dbReference type="FunFam" id="3.40.140.10:FF:000025">
    <property type="entry name" value="Riboflavin biosynthesis protein RibD"/>
    <property type="match status" value="1"/>
</dbReference>
<protein>
    <submittedName>
        <fullName evidence="12">Riboflavin biosynthesis protein RibD</fullName>
    </submittedName>
</protein>
<comment type="cofactor">
    <cofactor evidence="1">
        <name>Zn(2+)</name>
        <dbReference type="ChEBI" id="CHEBI:29105"/>
    </cofactor>
</comment>
<comment type="pathway">
    <text evidence="2">Cofactor biosynthesis; riboflavin biosynthesis; 5-amino-6-(D-ribitylamino)uracil from GTP: step 2/4.</text>
</comment>
<keyword evidence="7" id="KW-0862">Zinc</keyword>
<dbReference type="InterPro" id="IPR050765">
    <property type="entry name" value="Riboflavin_Biosynth_HTPR"/>
</dbReference>
<dbReference type="GO" id="GO:0009231">
    <property type="term" value="P:riboflavin biosynthetic process"/>
    <property type="evidence" value="ECO:0007669"/>
    <property type="project" value="UniProtKB-UniPathway"/>
</dbReference>
<keyword evidence="6" id="KW-0378">Hydrolase</keyword>
<dbReference type="Pfam" id="PF01872">
    <property type="entry name" value="RibD_C"/>
    <property type="match status" value="1"/>
</dbReference>
<dbReference type="Gene3D" id="3.40.140.10">
    <property type="entry name" value="Cytidine Deaminase, domain 2"/>
    <property type="match status" value="1"/>
</dbReference>
<dbReference type="GO" id="GO:0008835">
    <property type="term" value="F:diaminohydroxyphosphoribosylaminopyrimidine deaminase activity"/>
    <property type="evidence" value="ECO:0007669"/>
    <property type="project" value="InterPro"/>
</dbReference>
<dbReference type="Pfam" id="PF00383">
    <property type="entry name" value="dCMP_cyt_deam_1"/>
    <property type="match status" value="1"/>
</dbReference>
<dbReference type="NCBIfam" id="TIGR00326">
    <property type="entry name" value="eubact_ribD"/>
    <property type="match status" value="1"/>
</dbReference>
<comment type="pathway">
    <text evidence="3">Cofactor biosynthesis; riboflavin biosynthesis; 5-amino-6-(D-ribitylamino)uracil from GTP: step 3/4.</text>
</comment>
<dbReference type="PROSITE" id="PS00903">
    <property type="entry name" value="CYT_DCMP_DEAMINASES_1"/>
    <property type="match status" value="1"/>
</dbReference>
<evidence type="ECO:0000256" key="10">
    <source>
        <dbReference type="ARBA" id="ARBA00023268"/>
    </source>
</evidence>
<dbReference type="SUPFAM" id="SSF53597">
    <property type="entry name" value="Dihydrofolate reductase-like"/>
    <property type="match status" value="1"/>
</dbReference>
<dbReference type="AlphaFoldDB" id="A0A5J4R802"/>
<gene>
    <name evidence="12" type="ORF">EZS27_022358</name>
</gene>
<evidence type="ECO:0000256" key="8">
    <source>
        <dbReference type="ARBA" id="ARBA00022857"/>
    </source>
</evidence>
<evidence type="ECO:0000259" key="11">
    <source>
        <dbReference type="PROSITE" id="PS51747"/>
    </source>
</evidence>
<dbReference type="CDD" id="cd01284">
    <property type="entry name" value="Riboflavin_deaminase-reductase"/>
    <property type="match status" value="1"/>
</dbReference>
<sequence length="331" mass="36962">MCQSLSDSKIPSILRKMEDEKYMRRCLSLAQNGKCNVSPNPMVGAVIVCEGKIIGEGYHIRSGCPHAEVNAIRSVRDESLLKRSTLYVSLEPCSHSGKTPPCSDLIIEKKIPRIVVGCQDPFPEVSGSGVRKLLDAGCEVKVGVLEQECRQLNKSFITYHTLHRPYITLKWAESSDGYIDRLREGGTPTLLSTELTQMQVHKRRAETDAIMVGTRTAHLDNPSLSVRYWYGKNPIRIVLDGNLSLNASLHLFDGSVRTIVFTSLTRSSSDAVEYITLDYKADILPSIMDVLYKKKIQSLLVEGGKQLLQSLIDADLWDEAFVEKSSQKLNF</sequence>
<evidence type="ECO:0000256" key="9">
    <source>
        <dbReference type="ARBA" id="ARBA00023002"/>
    </source>
</evidence>
<dbReference type="InterPro" id="IPR016192">
    <property type="entry name" value="APOBEC/CMP_deaminase_Zn-bd"/>
</dbReference>
<keyword evidence="10" id="KW-0511">Multifunctional enzyme</keyword>
<keyword evidence="5" id="KW-0479">Metal-binding</keyword>
<dbReference type="GO" id="GO:0008270">
    <property type="term" value="F:zinc ion binding"/>
    <property type="evidence" value="ECO:0007669"/>
    <property type="project" value="InterPro"/>
</dbReference>
<dbReference type="GO" id="GO:0008703">
    <property type="term" value="F:5-amino-6-(5-phosphoribosylamino)uracil reductase activity"/>
    <property type="evidence" value="ECO:0007669"/>
    <property type="project" value="InterPro"/>
</dbReference>
<evidence type="ECO:0000256" key="2">
    <source>
        <dbReference type="ARBA" id="ARBA00004882"/>
    </source>
</evidence>
<evidence type="ECO:0000313" key="12">
    <source>
        <dbReference type="EMBL" id="KAA6328773.1"/>
    </source>
</evidence>
<accession>A0A5J4R802</accession>
<dbReference type="PROSITE" id="PS51747">
    <property type="entry name" value="CYT_DCMP_DEAMINASES_2"/>
    <property type="match status" value="1"/>
</dbReference>